<dbReference type="GO" id="GO:0008237">
    <property type="term" value="F:metallopeptidase activity"/>
    <property type="evidence" value="ECO:0007669"/>
    <property type="project" value="UniProtKB-KW"/>
</dbReference>
<dbReference type="GO" id="GO:0004175">
    <property type="term" value="F:endopeptidase activity"/>
    <property type="evidence" value="ECO:0007669"/>
    <property type="project" value="UniProtKB-ARBA"/>
</dbReference>
<dbReference type="GO" id="GO:0080120">
    <property type="term" value="P:CAAX-box protein maturation"/>
    <property type="evidence" value="ECO:0007669"/>
    <property type="project" value="UniProtKB-ARBA"/>
</dbReference>
<reference evidence="3 4" key="1">
    <citation type="submission" date="2019-05" db="EMBL/GenBank/DDBJ databases">
        <title>Thiomicrorhabdus sediminis sp. nov, a novel sulfur-oxidizing bacterium isolated from coastal sediment.</title>
        <authorList>
            <person name="Liu X."/>
        </authorList>
    </citation>
    <scope>NUCLEOTIDE SEQUENCE [LARGE SCALE GENOMIC DNA]</scope>
    <source>
        <strain evidence="3 4">G1</strain>
    </source>
</reference>
<dbReference type="InterPro" id="IPR003675">
    <property type="entry name" value="Rce1/LyrA-like_dom"/>
</dbReference>
<feature type="transmembrane region" description="Helical" evidence="1">
    <location>
        <begin position="7"/>
        <end position="25"/>
    </location>
</feature>
<organism evidence="3 4">
    <name type="scientific">Thiomicrorhabdus sediminis</name>
    <dbReference type="NCBI Taxonomy" id="2580412"/>
    <lineage>
        <taxon>Bacteria</taxon>
        <taxon>Pseudomonadati</taxon>
        <taxon>Pseudomonadota</taxon>
        <taxon>Gammaproteobacteria</taxon>
        <taxon>Thiotrichales</taxon>
        <taxon>Piscirickettsiaceae</taxon>
        <taxon>Thiomicrorhabdus</taxon>
    </lineage>
</organism>
<feature type="transmembrane region" description="Helical" evidence="1">
    <location>
        <begin position="85"/>
        <end position="101"/>
    </location>
</feature>
<dbReference type="OrthoDB" id="10019665at2"/>
<accession>A0A4V1HHW2</accession>
<evidence type="ECO:0000313" key="3">
    <source>
        <dbReference type="EMBL" id="QCU90413.1"/>
    </source>
</evidence>
<dbReference type="EMBL" id="CP040602">
    <property type="protein sequence ID" value="QCU90413.1"/>
    <property type="molecule type" value="Genomic_DNA"/>
</dbReference>
<keyword evidence="1" id="KW-1133">Transmembrane helix</keyword>
<evidence type="ECO:0000259" key="2">
    <source>
        <dbReference type="Pfam" id="PF02517"/>
    </source>
</evidence>
<sequence>MNRYRYPIVFASIVFLIAAKVLPLWHINQPALYWDMDRIIALACLLIVAHIYIEKLQIRSFVWLLIIFVGSLLLNHLWLDLDIQRVLQLLLLTALVEEVLLRGVLFELLLKKWSAPTVLIATSVLFIMVHPPVYEHYQYGMLVFLSGLLLGSIYLHFRQYNLQTALVVVTAIHMLIILIGLNFNLIPVR</sequence>
<keyword evidence="1" id="KW-0472">Membrane</keyword>
<keyword evidence="3" id="KW-0645">Protease</keyword>
<keyword evidence="3" id="KW-0482">Metalloprotease</keyword>
<feature type="transmembrane region" description="Helical" evidence="1">
    <location>
        <begin position="164"/>
        <end position="186"/>
    </location>
</feature>
<feature type="transmembrane region" description="Helical" evidence="1">
    <location>
        <begin position="60"/>
        <end position="79"/>
    </location>
</feature>
<name>A0A4V1HHW2_9GAMM</name>
<feature type="domain" description="CAAX prenyl protease 2/Lysostaphin resistance protein A-like" evidence="2">
    <location>
        <begin position="86"/>
        <end position="176"/>
    </location>
</feature>
<dbReference type="AlphaFoldDB" id="A0A4V1HHW2"/>
<evidence type="ECO:0000313" key="4">
    <source>
        <dbReference type="Proteomes" id="UP000304864"/>
    </source>
</evidence>
<evidence type="ECO:0000256" key="1">
    <source>
        <dbReference type="SAM" id="Phobius"/>
    </source>
</evidence>
<dbReference type="RefSeq" id="WP_138565088.1">
    <property type="nucleotide sequence ID" value="NZ_CP040602.1"/>
</dbReference>
<dbReference type="GO" id="GO:0006508">
    <property type="term" value="P:proteolysis"/>
    <property type="evidence" value="ECO:0007669"/>
    <property type="project" value="UniProtKB-KW"/>
</dbReference>
<dbReference type="Proteomes" id="UP000304864">
    <property type="component" value="Chromosome"/>
</dbReference>
<proteinExistence type="predicted"/>
<protein>
    <submittedName>
        <fullName evidence="3">CPBP family intramembrane metalloprotease</fullName>
    </submittedName>
</protein>
<feature type="transmembrane region" description="Helical" evidence="1">
    <location>
        <begin position="31"/>
        <end position="53"/>
    </location>
</feature>
<keyword evidence="4" id="KW-1185">Reference proteome</keyword>
<dbReference type="Pfam" id="PF02517">
    <property type="entry name" value="Rce1-like"/>
    <property type="match status" value="1"/>
</dbReference>
<feature type="transmembrane region" description="Helical" evidence="1">
    <location>
        <begin position="113"/>
        <end position="131"/>
    </location>
</feature>
<gene>
    <name evidence="3" type="ORF">FE785_07105</name>
</gene>
<keyword evidence="1" id="KW-0812">Transmembrane</keyword>
<dbReference type="KEGG" id="thig:FE785_07105"/>
<feature type="transmembrane region" description="Helical" evidence="1">
    <location>
        <begin position="137"/>
        <end position="157"/>
    </location>
</feature>
<keyword evidence="3" id="KW-0378">Hydrolase</keyword>